<keyword evidence="1" id="KW-0472">Membrane</keyword>
<evidence type="ECO:0000313" key="4">
    <source>
        <dbReference type="Proteomes" id="UP000051574"/>
    </source>
</evidence>
<dbReference type="EMBL" id="LJIG01002642">
    <property type="protein sequence ID" value="KRT84298.1"/>
    <property type="molecule type" value="Genomic_DNA"/>
</dbReference>
<gene>
    <name evidence="3" type="ORF">AMK59_2386</name>
</gene>
<feature type="chain" id="PRO_5006668503" evidence="2">
    <location>
        <begin position="32"/>
        <end position="417"/>
    </location>
</feature>
<keyword evidence="1" id="KW-1133">Transmembrane helix</keyword>
<evidence type="ECO:0000313" key="3">
    <source>
        <dbReference type="EMBL" id="KRT84298.1"/>
    </source>
</evidence>
<dbReference type="Pfam" id="PF07898">
    <property type="entry name" value="DUF1676"/>
    <property type="match status" value="1"/>
</dbReference>
<dbReference type="InterPro" id="IPR012464">
    <property type="entry name" value="DUF1676"/>
</dbReference>
<dbReference type="PANTHER" id="PTHR21879:SF25">
    <property type="entry name" value="OSIRIS 24"/>
    <property type="match status" value="1"/>
</dbReference>
<evidence type="ECO:0000256" key="2">
    <source>
        <dbReference type="SAM" id="SignalP"/>
    </source>
</evidence>
<accession>A0A0T6BAC3</accession>
<evidence type="ECO:0000256" key="1">
    <source>
        <dbReference type="SAM" id="Phobius"/>
    </source>
</evidence>
<dbReference type="GO" id="GO:0016020">
    <property type="term" value="C:membrane"/>
    <property type="evidence" value="ECO:0007669"/>
    <property type="project" value="TreeGrafter"/>
</dbReference>
<keyword evidence="4" id="KW-1185">Reference proteome</keyword>
<keyword evidence="2" id="KW-0732">Signal</keyword>
<feature type="signal peptide" evidence="2">
    <location>
        <begin position="1"/>
        <end position="31"/>
    </location>
</feature>
<proteinExistence type="predicted"/>
<dbReference type="AlphaFoldDB" id="A0A0T6BAC3"/>
<sequence>MLPWKYRKIHYMIPVVTIFLMFSDVLPRCASESTDKMESYVDKQLINYVDEIFSVDKLNIMPGFSIESKENASRQEDYKRKCEDARNLQDVTAYFYEKWDQYIENHVLAVNMSETSRFLRQKTARSSFMAGFGAGFLAFALKKLLLPVFIGAQIVKSLLIAMFLPSILGSLGKLLGKGLSSVSGISGSSGGFGGGAGQPVEDFEFKDTSPYNNDGEGQDYTINDNSISFNTGSSSESPEAMNRFGVDGQYDLYTPNSNNYYIRQPSKKADYKVFHKIPPSSLLLTSYDPFYSPLLSRLDSVFQQLGLGESKSAEMEKCRERLVCMMYANPAKFAPYSNLVSAQLSRELNELRKPVSDNPEILRFFKYMKAAKDGQDGEECLAHMGCPMLSAENTSPAMLTTFKDINKLVQARKLRST</sequence>
<comment type="caution">
    <text evidence="3">The sequence shown here is derived from an EMBL/GenBank/DDBJ whole genome shotgun (WGS) entry which is preliminary data.</text>
</comment>
<feature type="transmembrane region" description="Helical" evidence="1">
    <location>
        <begin position="127"/>
        <end position="152"/>
    </location>
</feature>
<dbReference type="Proteomes" id="UP000051574">
    <property type="component" value="Unassembled WGS sequence"/>
</dbReference>
<dbReference type="OrthoDB" id="6334967at2759"/>
<dbReference type="PANTHER" id="PTHR21879">
    <property type="entry name" value="FI03362P-RELATED-RELATED"/>
    <property type="match status" value="1"/>
</dbReference>
<organism evidence="3 4">
    <name type="scientific">Oryctes borbonicus</name>
    <dbReference type="NCBI Taxonomy" id="1629725"/>
    <lineage>
        <taxon>Eukaryota</taxon>
        <taxon>Metazoa</taxon>
        <taxon>Ecdysozoa</taxon>
        <taxon>Arthropoda</taxon>
        <taxon>Hexapoda</taxon>
        <taxon>Insecta</taxon>
        <taxon>Pterygota</taxon>
        <taxon>Neoptera</taxon>
        <taxon>Endopterygota</taxon>
        <taxon>Coleoptera</taxon>
        <taxon>Polyphaga</taxon>
        <taxon>Scarabaeiformia</taxon>
        <taxon>Scarabaeidae</taxon>
        <taxon>Dynastinae</taxon>
        <taxon>Oryctes</taxon>
    </lineage>
</organism>
<name>A0A0T6BAC3_9SCAR</name>
<reference evidence="3 4" key="1">
    <citation type="submission" date="2015-09" db="EMBL/GenBank/DDBJ databases">
        <title>Draft genome of the scarab beetle Oryctes borbonicus.</title>
        <authorList>
            <person name="Meyer J.M."/>
            <person name="Markov G.V."/>
            <person name="Baskaran P."/>
            <person name="Herrmann M."/>
            <person name="Sommer R.J."/>
            <person name="Roedelsperger C."/>
        </authorList>
    </citation>
    <scope>NUCLEOTIDE SEQUENCE [LARGE SCALE GENOMIC DNA]</scope>
    <source>
        <strain evidence="3">OB123</strain>
        <tissue evidence="3">Whole animal</tissue>
    </source>
</reference>
<keyword evidence="1" id="KW-0812">Transmembrane</keyword>
<protein>
    <submittedName>
        <fullName evidence="3">Uncharacterized protein</fullName>
    </submittedName>
</protein>